<dbReference type="EMBL" id="FPAS01000001">
    <property type="protein sequence ID" value="SFT45899.1"/>
    <property type="molecule type" value="Genomic_DNA"/>
</dbReference>
<dbReference type="InterPro" id="IPR018300">
    <property type="entry name" value="Aminotrans_IV_CS"/>
</dbReference>
<keyword evidence="14" id="KW-1185">Reference proteome</keyword>
<evidence type="ECO:0000256" key="12">
    <source>
        <dbReference type="RuleBase" id="RU004516"/>
    </source>
</evidence>
<evidence type="ECO:0000256" key="7">
    <source>
        <dbReference type="ARBA" id="ARBA00022898"/>
    </source>
</evidence>
<evidence type="ECO:0000256" key="8">
    <source>
        <dbReference type="ARBA" id="ARBA00048212"/>
    </source>
</evidence>
<protein>
    <recommendedName>
        <fullName evidence="6">branched-chain-amino-acid transaminase</fullName>
        <ecNumber evidence="6">2.6.1.42</ecNumber>
    </recommendedName>
</protein>
<dbReference type="Gene3D" id="3.20.10.10">
    <property type="entry name" value="D-amino Acid Aminotransferase, subunit A, domain 2"/>
    <property type="match status" value="1"/>
</dbReference>
<dbReference type="InterPro" id="IPR043132">
    <property type="entry name" value="BCAT-like_C"/>
</dbReference>
<dbReference type="PANTHER" id="PTHR42743">
    <property type="entry name" value="AMINO-ACID AMINOTRANSFERASE"/>
    <property type="match status" value="1"/>
</dbReference>
<dbReference type="PROSITE" id="PS00770">
    <property type="entry name" value="AA_TRANSFER_CLASS_4"/>
    <property type="match status" value="1"/>
</dbReference>
<evidence type="ECO:0000256" key="5">
    <source>
        <dbReference type="ARBA" id="ARBA00009320"/>
    </source>
</evidence>
<dbReference type="RefSeq" id="WP_090246329.1">
    <property type="nucleotide sequence ID" value="NZ_FPAS01000001.1"/>
</dbReference>
<evidence type="ECO:0000256" key="6">
    <source>
        <dbReference type="ARBA" id="ARBA00013053"/>
    </source>
</evidence>
<dbReference type="PANTHER" id="PTHR42743:SF11">
    <property type="entry name" value="AMINODEOXYCHORISMATE LYASE"/>
    <property type="match status" value="1"/>
</dbReference>
<keyword evidence="13" id="KW-0808">Transferase</keyword>
<comment type="pathway">
    <text evidence="4">Amino-acid biosynthesis; L-leucine biosynthesis; L-leucine from 3-methyl-2-oxobutanoate: step 4/4.</text>
</comment>
<dbReference type="InterPro" id="IPR043131">
    <property type="entry name" value="BCAT-like_N"/>
</dbReference>
<accession>A0A1I6Y5S9</accession>
<dbReference type="AlphaFoldDB" id="A0A1I6Y5S9"/>
<organism evidence="13 14">
    <name type="scientific">Lishizhenia tianjinensis</name>
    <dbReference type="NCBI Taxonomy" id="477690"/>
    <lineage>
        <taxon>Bacteria</taxon>
        <taxon>Pseudomonadati</taxon>
        <taxon>Bacteroidota</taxon>
        <taxon>Flavobacteriia</taxon>
        <taxon>Flavobacteriales</taxon>
        <taxon>Crocinitomicaceae</taxon>
        <taxon>Lishizhenia</taxon>
    </lineage>
</organism>
<dbReference type="Proteomes" id="UP000236454">
    <property type="component" value="Unassembled WGS sequence"/>
</dbReference>
<comment type="pathway">
    <text evidence="3">Amino-acid biosynthesis; L-valine biosynthesis; L-valine from pyruvate: step 4/4.</text>
</comment>
<dbReference type="InterPro" id="IPR001544">
    <property type="entry name" value="Aminotrans_IV"/>
</dbReference>
<comment type="catalytic activity">
    <reaction evidence="8">
        <text>L-valine + 2-oxoglutarate = 3-methyl-2-oxobutanoate + L-glutamate</text>
        <dbReference type="Rhea" id="RHEA:24813"/>
        <dbReference type="ChEBI" id="CHEBI:11851"/>
        <dbReference type="ChEBI" id="CHEBI:16810"/>
        <dbReference type="ChEBI" id="CHEBI:29985"/>
        <dbReference type="ChEBI" id="CHEBI:57762"/>
        <dbReference type="EC" id="2.6.1.42"/>
    </reaction>
</comment>
<proteinExistence type="inferred from homology"/>
<evidence type="ECO:0000256" key="10">
    <source>
        <dbReference type="ARBA" id="ARBA00049229"/>
    </source>
</evidence>
<dbReference type="OrthoDB" id="9805628at2"/>
<keyword evidence="7 12" id="KW-0663">Pyridoxal phosphate</keyword>
<dbReference type="FunFam" id="3.20.10.10:FF:000002">
    <property type="entry name" value="D-alanine aminotransferase"/>
    <property type="match status" value="1"/>
</dbReference>
<evidence type="ECO:0000256" key="9">
    <source>
        <dbReference type="ARBA" id="ARBA00048798"/>
    </source>
</evidence>
<comment type="similarity">
    <text evidence="5 11">Belongs to the class-IV pyridoxal-phosphate-dependent aminotransferase family.</text>
</comment>
<comment type="pathway">
    <text evidence="2">Amino-acid biosynthesis; L-isoleucine biosynthesis; L-isoleucine from 2-oxobutanoate: step 4/4.</text>
</comment>
<dbReference type="GO" id="GO:0046394">
    <property type="term" value="P:carboxylic acid biosynthetic process"/>
    <property type="evidence" value="ECO:0007669"/>
    <property type="project" value="UniProtKB-ARBA"/>
</dbReference>
<dbReference type="Gene3D" id="3.30.470.10">
    <property type="match status" value="1"/>
</dbReference>
<evidence type="ECO:0000256" key="3">
    <source>
        <dbReference type="ARBA" id="ARBA00004931"/>
    </source>
</evidence>
<comment type="cofactor">
    <cofactor evidence="1 12">
        <name>pyridoxal 5'-phosphate</name>
        <dbReference type="ChEBI" id="CHEBI:597326"/>
    </cofactor>
</comment>
<dbReference type="STRING" id="477690.SAMN05216474_0679"/>
<comment type="catalytic activity">
    <reaction evidence="9">
        <text>L-isoleucine + 2-oxoglutarate = (S)-3-methyl-2-oxopentanoate + L-glutamate</text>
        <dbReference type="Rhea" id="RHEA:24801"/>
        <dbReference type="ChEBI" id="CHEBI:16810"/>
        <dbReference type="ChEBI" id="CHEBI:29985"/>
        <dbReference type="ChEBI" id="CHEBI:35146"/>
        <dbReference type="ChEBI" id="CHEBI:58045"/>
        <dbReference type="EC" id="2.6.1.42"/>
    </reaction>
</comment>
<dbReference type="GO" id="GO:0008652">
    <property type="term" value="P:amino acid biosynthetic process"/>
    <property type="evidence" value="ECO:0007669"/>
    <property type="project" value="UniProtKB-ARBA"/>
</dbReference>
<evidence type="ECO:0000256" key="11">
    <source>
        <dbReference type="RuleBase" id="RU004106"/>
    </source>
</evidence>
<evidence type="ECO:0000256" key="4">
    <source>
        <dbReference type="ARBA" id="ARBA00005072"/>
    </source>
</evidence>
<evidence type="ECO:0000313" key="14">
    <source>
        <dbReference type="Proteomes" id="UP000236454"/>
    </source>
</evidence>
<dbReference type="EC" id="2.6.1.42" evidence="6"/>
<keyword evidence="13" id="KW-0032">Aminotransferase</keyword>
<dbReference type="Pfam" id="PF01063">
    <property type="entry name" value="Aminotran_4"/>
    <property type="match status" value="1"/>
</dbReference>
<dbReference type="CDD" id="cd00449">
    <property type="entry name" value="PLPDE_IV"/>
    <property type="match status" value="1"/>
</dbReference>
<gene>
    <name evidence="13" type="ORF">SAMN05216474_0679</name>
</gene>
<sequence>MSEIYINNNGEVRANTGATIQSGNRGHLYGDGLFESLRVLNGKPQNVEAHINRMVEGAKVLKIRIPNYYTAEFFEEKIQELLDLSGITQGGRVRISLDRAVGGTYKPESNEANYFLEVYPLEHNAYTLNYKGYEVDLFMDMRKQNDILANFKTKNALVYVMASIAAAEKQLDDLLILNPKGEILEGSSANLFVVSNGVLYTPGLEEGCLAGVMRMKIINLALANGIKVYECNIMPQNLLAADEIFMTNAVKGITWVGGYRTKRYFNNMSKKLTDLLNKSVVELQENTEEN</sequence>
<evidence type="ECO:0000256" key="2">
    <source>
        <dbReference type="ARBA" id="ARBA00004824"/>
    </source>
</evidence>
<dbReference type="SUPFAM" id="SSF56752">
    <property type="entry name" value="D-aminoacid aminotransferase-like PLP-dependent enzymes"/>
    <property type="match status" value="1"/>
</dbReference>
<name>A0A1I6Y5S9_9FLAO</name>
<dbReference type="GO" id="GO:0004084">
    <property type="term" value="F:branched-chain-amino-acid transaminase activity"/>
    <property type="evidence" value="ECO:0007669"/>
    <property type="project" value="UniProtKB-EC"/>
</dbReference>
<comment type="catalytic activity">
    <reaction evidence="10">
        <text>L-leucine + 2-oxoglutarate = 4-methyl-2-oxopentanoate + L-glutamate</text>
        <dbReference type="Rhea" id="RHEA:18321"/>
        <dbReference type="ChEBI" id="CHEBI:16810"/>
        <dbReference type="ChEBI" id="CHEBI:17865"/>
        <dbReference type="ChEBI" id="CHEBI:29985"/>
        <dbReference type="ChEBI" id="CHEBI:57427"/>
        <dbReference type="EC" id="2.6.1.42"/>
    </reaction>
</comment>
<evidence type="ECO:0000256" key="1">
    <source>
        <dbReference type="ARBA" id="ARBA00001933"/>
    </source>
</evidence>
<evidence type="ECO:0000313" key="13">
    <source>
        <dbReference type="EMBL" id="SFT45899.1"/>
    </source>
</evidence>
<dbReference type="InterPro" id="IPR050571">
    <property type="entry name" value="Class-IV_PLP-Dep_Aminotrnsfr"/>
</dbReference>
<reference evidence="13 14" key="1">
    <citation type="submission" date="2016-10" db="EMBL/GenBank/DDBJ databases">
        <authorList>
            <person name="de Groot N.N."/>
        </authorList>
    </citation>
    <scope>NUCLEOTIDE SEQUENCE [LARGE SCALE GENOMIC DNA]</scope>
    <source>
        <strain evidence="13 14">CGMCC 1.7005</strain>
    </source>
</reference>
<dbReference type="InterPro" id="IPR036038">
    <property type="entry name" value="Aminotransferase-like"/>
</dbReference>